<dbReference type="GO" id="GO:0005737">
    <property type="term" value="C:cytoplasm"/>
    <property type="evidence" value="ECO:0007669"/>
    <property type="project" value="InterPro"/>
</dbReference>
<feature type="domain" description="CheB-type methylesterase" evidence="11">
    <location>
        <begin position="16"/>
        <end position="196"/>
    </location>
</feature>
<keyword evidence="6" id="KW-0145">Chemotaxis</keyword>
<dbReference type="InterPro" id="IPR035965">
    <property type="entry name" value="PAS-like_dom_sf"/>
</dbReference>
<dbReference type="PROSITE" id="PS50113">
    <property type="entry name" value="PAC"/>
    <property type="match status" value="1"/>
</dbReference>
<dbReference type="Gene3D" id="3.40.50.180">
    <property type="entry name" value="Methylesterase CheB, C-terminal domain"/>
    <property type="match status" value="1"/>
</dbReference>
<dbReference type="OrthoDB" id="9813151at2"/>
<dbReference type="CDD" id="cd16434">
    <property type="entry name" value="CheB-CheR_fusion"/>
    <property type="match status" value="1"/>
</dbReference>
<proteinExistence type="predicted"/>
<keyword evidence="5" id="KW-0418">Kinase</keyword>
<evidence type="ECO:0000313" key="13">
    <source>
        <dbReference type="EMBL" id="EOR95598.1"/>
    </source>
</evidence>
<dbReference type="InterPro" id="IPR022641">
    <property type="entry name" value="CheR_N"/>
</dbReference>
<keyword evidence="13" id="KW-0489">Methyltransferase</keyword>
<dbReference type="InterPro" id="IPR000700">
    <property type="entry name" value="PAS-assoc_C"/>
</dbReference>
<dbReference type="SUPFAM" id="SSF47757">
    <property type="entry name" value="Chemotaxis receptor methyltransferase CheR, N-terminal domain"/>
    <property type="match status" value="1"/>
</dbReference>
<dbReference type="GO" id="GO:0032259">
    <property type="term" value="P:methylation"/>
    <property type="evidence" value="ECO:0007669"/>
    <property type="project" value="UniProtKB-KW"/>
</dbReference>
<keyword evidence="6" id="KW-0378">Hydrolase</keyword>
<evidence type="ECO:0000256" key="3">
    <source>
        <dbReference type="ARBA" id="ARBA00022553"/>
    </source>
</evidence>
<evidence type="ECO:0000259" key="8">
    <source>
        <dbReference type="PROSITE" id="PS50109"/>
    </source>
</evidence>
<dbReference type="AlphaFoldDB" id="R9GV99"/>
<feature type="active site" evidence="6">
    <location>
        <position position="52"/>
    </location>
</feature>
<dbReference type="InterPro" id="IPR035909">
    <property type="entry name" value="CheB_C"/>
</dbReference>
<evidence type="ECO:0000259" key="10">
    <source>
        <dbReference type="PROSITE" id="PS50113"/>
    </source>
</evidence>
<dbReference type="GO" id="GO:0000156">
    <property type="term" value="F:phosphorelay response regulator activity"/>
    <property type="evidence" value="ECO:0007669"/>
    <property type="project" value="InterPro"/>
</dbReference>
<dbReference type="STRING" id="1150600.ADIARSV_1204"/>
<feature type="domain" description="PAC" evidence="10">
    <location>
        <begin position="937"/>
        <end position="990"/>
    </location>
</feature>
<dbReference type="GO" id="GO:0000155">
    <property type="term" value="F:phosphorelay sensor kinase activity"/>
    <property type="evidence" value="ECO:0007669"/>
    <property type="project" value="InterPro"/>
</dbReference>
<dbReference type="InterPro" id="IPR003661">
    <property type="entry name" value="HisK_dim/P_dom"/>
</dbReference>
<dbReference type="Pfam" id="PF00512">
    <property type="entry name" value="HisKA"/>
    <property type="match status" value="1"/>
</dbReference>
<dbReference type="InterPro" id="IPR050903">
    <property type="entry name" value="Bact_Chemotaxis_MeTrfase"/>
</dbReference>
<evidence type="ECO:0000256" key="2">
    <source>
        <dbReference type="ARBA" id="ARBA00012438"/>
    </source>
</evidence>
<evidence type="ECO:0000313" key="14">
    <source>
        <dbReference type="Proteomes" id="UP000014174"/>
    </source>
</evidence>
<dbReference type="PANTHER" id="PTHR24422:SF27">
    <property type="entry name" value="PROTEIN-GLUTAMATE O-METHYLTRANSFERASE"/>
    <property type="match status" value="1"/>
</dbReference>
<dbReference type="Pfam" id="PF01739">
    <property type="entry name" value="CheR"/>
    <property type="match status" value="1"/>
</dbReference>
<dbReference type="InterPro" id="IPR022642">
    <property type="entry name" value="CheR_C"/>
</dbReference>
<dbReference type="GO" id="GO:0006935">
    <property type="term" value="P:chemotaxis"/>
    <property type="evidence" value="ECO:0007669"/>
    <property type="project" value="UniProtKB-UniRule"/>
</dbReference>
<evidence type="ECO:0000259" key="12">
    <source>
        <dbReference type="PROSITE" id="PS50123"/>
    </source>
</evidence>
<evidence type="ECO:0000259" key="11">
    <source>
        <dbReference type="PROSITE" id="PS50122"/>
    </source>
</evidence>
<feature type="active site" evidence="6">
    <location>
        <position position="25"/>
    </location>
</feature>
<dbReference type="InterPro" id="IPR036890">
    <property type="entry name" value="HATPase_C_sf"/>
</dbReference>
<dbReference type="FunFam" id="3.30.565.10:FF:000006">
    <property type="entry name" value="Sensor histidine kinase WalK"/>
    <property type="match status" value="1"/>
</dbReference>
<accession>R9GV99</accession>
<evidence type="ECO:0000256" key="1">
    <source>
        <dbReference type="ARBA" id="ARBA00000085"/>
    </source>
</evidence>
<dbReference type="SUPFAM" id="SSF55785">
    <property type="entry name" value="PYP-like sensor domain (PAS domain)"/>
    <property type="match status" value="2"/>
</dbReference>
<dbReference type="Gene3D" id="3.30.450.20">
    <property type="entry name" value="PAS domain"/>
    <property type="match status" value="1"/>
</dbReference>
<dbReference type="InterPro" id="IPR000780">
    <property type="entry name" value="CheR_MeTrfase"/>
</dbReference>
<protein>
    <recommendedName>
        <fullName evidence="2">histidine kinase</fullName>
        <ecNumber evidence="2">2.7.13.3</ecNumber>
    </recommendedName>
</protein>
<dbReference type="Gene3D" id="3.40.50.150">
    <property type="entry name" value="Vaccinia Virus protein VP39"/>
    <property type="match status" value="1"/>
</dbReference>
<dbReference type="SUPFAM" id="SSF53335">
    <property type="entry name" value="S-adenosyl-L-methionine-dependent methyltransferases"/>
    <property type="match status" value="1"/>
</dbReference>
<dbReference type="Pfam" id="PF02518">
    <property type="entry name" value="HATPase_c"/>
    <property type="match status" value="1"/>
</dbReference>
<dbReference type="GO" id="GO:0008757">
    <property type="term" value="F:S-adenosylmethionine-dependent methyltransferase activity"/>
    <property type="evidence" value="ECO:0007669"/>
    <property type="project" value="InterPro"/>
</dbReference>
<feature type="active site" evidence="6">
    <location>
        <position position="144"/>
    </location>
</feature>
<dbReference type="PROSITE" id="PS50112">
    <property type="entry name" value="PAS"/>
    <property type="match status" value="1"/>
</dbReference>
<dbReference type="InterPro" id="IPR013655">
    <property type="entry name" value="PAS_fold_3"/>
</dbReference>
<dbReference type="SMART" id="SM00138">
    <property type="entry name" value="MeTrc"/>
    <property type="match status" value="1"/>
</dbReference>
<comment type="caution">
    <text evidence="13">The sequence shown here is derived from an EMBL/GenBank/DDBJ whole genome shotgun (WGS) entry which is preliminary data.</text>
</comment>
<dbReference type="InterPro" id="IPR005467">
    <property type="entry name" value="His_kinase_dom"/>
</dbReference>
<gene>
    <name evidence="13" type="ORF">ADIARSV_1204</name>
</gene>
<keyword evidence="14" id="KW-1185">Reference proteome</keyword>
<dbReference type="SUPFAM" id="SSF55874">
    <property type="entry name" value="ATPase domain of HSP90 chaperone/DNA topoisomerase II/histidine kinase"/>
    <property type="match status" value="1"/>
</dbReference>
<dbReference type="InterPro" id="IPR000673">
    <property type="entry name" value="Sig_transdc_resp-reg_Me-estase"/>
</dbReference>
<dbReference type="SUPFAM" id="SSF52738">
    <property type="entry name" value="Methylesterase CheB, C-terminal domain"/>
    <property type="match status" value="1"/>
</dbReference>
<dbReference type="SMART" id="SM00387">
    <property type="entry name" value="HATPase_c"/>
    <property type="match status" value="1"/>
</dbReference>
<evidence type="ECO:0000256" key="4">
    <source>
        <dbReference type="ARBA" id="ARBA00022679"/>
    </source>
</evidence>
<dbReference type="InterPro" id="IPR036097">
    <property type="entry name" value="HisK_dim/P_sf"/>
</dbReference>
<dbReference type="PATRIC" id="fig|1150600.3.peg.1183"/>
<organism evidence="13 14">
    <name type="scientific">Arcticibacter svalbardensis MN12-7</name>
    <dbReference type="NCBI Taxonomy" id="1150600"/>
    <lineage>
        <taxon>Bacteria</taxon>
        <taxon>Pseudomonadati</taxon>
        <taxon>Bacteroidota</taxon>
        <taxon>Sphingobacteriia</taxon>
        <taxon>Sphingobacteriales</taxon>
        <taxon>Sphingobacteriaceae</taxon>
        <taxon>Arcticibacter</taxon>
    </lineage>
</organism>
<dbReference type="RefSeq" id="WP_016194445.1">
    <property type="nucleotide sequence ID" value="NZ_AQPN01000045.1"/>
</dbReference>
<dbReference type="Proteomes" id="UP000014174">
    <property type="component" value="Unassembled WGS sequence"/>
</dbReference>
<evidence type="ECO:0000259" key="9">
    <source>
        <dbReference type="PROSITE" id="PS50112"/>
    </source>
</evidence>
<dbReference type="PANTHER" id="PTHR24422">
    <property type="entry name" value="CHEMOTAXIS PROTEIN METHYLTRANSFERASE"/>
    <property type="match status" value="1"/>
</dbReference>
<dbReference type="CDD" id="cd00075">
    <property type="entry name" value="HATPase"/>
    <property type="match status" value="1"/>
</dbReference>
<keyword evidence="7" id="KW-0175">Coiled coil</keyword>
<name>R9GV99_9SPHI</name>
<dbReference type="Pfam" id="PF08447">
    <property type="entry name" value="PAS_3"/>
    <property type="match status" value="1"/>
</dbReference>
<keyword evidence="3" id="KW-0597">Phosphoprotein</keyword>
<keyword evidence="4 13" id="KW-0808">Transferase</keyword>
<dbReference type="Gene3D" id="1.10.287.130">
    <property type="match status" value="1"/>
</dbReference>
<dbReference type="InterPro" id="IPR029063">
    <property type="entry name" value="SAM-dependent_MTases_sf"/>
</dbReference>
<evidence type="ECO:0000256" key="5">
    <source>
        <dbReference type="ARBA" id="ARBA00022777"/>
    </source>
</evidence>
<dbReference type="SUPFAM" id="SSF47384">
    <property type="entry name" value="Homodimeric domain of signal transducing histidine kinase"/>
    <property type="match status" value="1"/>
</dbReference>
<dbReference type="CDD" id="cd00082">
    <property type="entry name" value="HisKA"/>
    <property type="match status" value="1"/>
</dbReference>
<dbReference type="EMBL" id="AQPN01000045">
    <property type="protein sequence ID" value="EOR95598.1"/>
    <property type="molecule type" value="Genomic_DNA"/>
</dbReference>
<feature type="domain" description="CheR-type methyltransferase" evidence="12">
    <location>
        <begin position="220"/>
        <end position="485"/>
    </location>
</feature>
<dbReference type="PRINTS" id="PR00996">
    <property type="entry name" value="CHERMTFRASE"/>
</dbReference>
<dbReference type="eggNOG" id="COG5002">
    <property type="taxonomic scope" value="Bacteria"/>
</dbReference>
<feature type="domain" description="Histidine kinase" evidence="8">
    <location>
        <begin position="1001"/>
        <end position="1214"/>
    </location>
</feature>
<dbReference type="Pfam" id="PF01339">
    <property type="entry name" value="CheB_methylest"/>
    <property type="match status" value="1"/>
</dbReference>
<sequence>MIEQTGSGDDTVSDLQFPVVGIGASAGGLDAVKQFLKSVPAKSGMAYIFVQHLSPTHESVLTEILERTALIPVHKITDNIHLEKDNLYIIPENKILTAIDGRLRLAPLDQKHHKVKVIDLFFSSLAVVHQSYAVGIVLSGTLNDGTLGLQVIKAYGGITFAQDEASAAYDDMPKNAINTGAVDFVLSPDKIAGQLMRLNHVFQKNGSSTEEGVTGPEQKSEETLKELLSILRVRRNVDFTYYKSGTVKRRIMRRMALKNIATPEEYLVILKEDKEEQDELFNDMLISVTDFFRDTTSFESLCNTILPALISKKNEQETLRIWVAGCATGQEAYSIAICVKEYLGSRTETMKIQIFATDISEPAITRARSGLYRSTEMSGMSPDRLKLYFTETDGSYQISKEIRDLCVFAQHNLLTDPPFSRMDLISCRNVLIYMEPVLQKRILSVFHYALNDQGYLMLGNTESINNLTELFVSGNNREKYFHRKGLRGRLSPDFSIDKEMNFKELTHPVQQEDPKSDVFRLADNLVLAKHSPAGFLLGEYFNILQFRGKTDTWLDPSPGRASLDVLKMIRVDLSFELRNLLHQAKKTKTTARKEQIFFKLNGQQQLVHIEVTPFGSNNEHYYLVLFENAVSQVPNIPLGIDLRDQEIEQMKKELTQIRADMRLVTEEQDAANEELQSANEELLSSTEEMKSLNEELQTSAEELQSTNEEILIINNELQDRNEQLNVAKAYTEEIMNTIRDPLVILDKQLRVKRATKGFYTKFKVTVKETEGQYFYSLGNGQWNIPSLRFLLESVLPEKKVVVDYEVTHIFPELGPRIMCLNSCQMDQQHDDHLILLAIEDITDKRRIEDGLAQVELLFKESKDRLKLAIDAAGLGTWDYNPLNKQLVVDDRCKELFGITIAGPVSFEQFVNRIHPDDRHAVLKKLKQAMIDSSRADFEKELRTIELPGKKTNWIKFKGKVYFNEKGIAYRYVGTALDISLQKIDDEAVAELMKKKDDFMSIASHELKTPITTLKAALQLLERIKDKPSSPMFPMLIEQANKSLVKVGVLIEDLLDVSKLKQGQLHLNKTHVKLSKIVDECCNHVRIAGDYTIKTTGDLNLEAFVDAERINQVVVNFVNNAVKYAPASKEIGVFIEKLEQTVKVSVNDHGPGILASKIPHLFERYYRVDNSGYQYSGLGLGLYISAEIIRRHGGYIGAESELGQGSTFWFTLPLN</sequence>
<dbReference type="GO" id="GO:0008984">
    <property type="term" value="F:protein-glutamate methylesterase activity"/>
    <property type="evidence" value="ECO:0007669"/>
    <property type="project" value="InterPro"/>
</dbReference>
<dbReference type="PROSITE" id="PS50122">
    <property type="entry name" value="CHEB"/>
    <property type="match status" value="1"/>
</dbReference>
<dbReference type="Gene3D" id="3.30.565.10">
    <property type="entry name" value="Histidine kinase-like ATPase, C-terminal domain"/>
    <property type="match status" value="1"/>
</dbReference>
<evidence type="ECO:0000256" key="6">
    <source>
        <dbReference type="PROSITE-ProRule" id="PRU00050"/>
    </source>
</evidence>
<dbReference type="CDD" id="cd00130">
    <property type="entry name" value="PAS"/>
    <property type="match status" value="1"/>
</dbReference>
<reference evidence="13 14" key="1">
    <citation type="journal article" date="2013" name="Genome Announc.">
        <title>Draft Genome Sequence of Arcticibacter svalbardensis Strain MN12-7T, a Member of the Family Sphingobacteriaceae Isolated from an Arctic Soil Sample.</title>
        <authorList>
            <person name="Shivaji S."/>
            <person name="Ara S."/>
            <person name="Prasad S."/>
            <person name="Manasa B.P."/>
            <person name="Begum Z."/>
            <person name="Singh A."/>
            <person name="Kumar Pinnaka A."/>
        </authorList>
    </citation>
    <scope>NUCLEOTIDE SEQUENCE [LARGE SCALE GENOMIC DNA]</scope>
    <source>
        <strain evidence="13 14">MN12-7</strain>
    </source>
</reference>
<dbReference type="SMART" id="SM00388">
    <property type="entry name" value="HisKA"/>
    <property type="match status" value="1"/>
</dbReference>
<feature type="domain" description="PAS" evidence="9">
    <location>
        <begin position="861"/>
        <end position="932"/>
    </location>
</feature>
<dbReference type="InterPro" id="IPR000014">
    <property type="entry name" value="PAS"/>
</dbReference>
<comment type="catalytic activity">
    <reaction evidence="1">
        <text>ATP + protein L-histidine = ADP + protein N-phospho-L-histidine.</text>
        <dbReference type="EC" id="2.7.13.3"/>
    </reaction>
</comment>
<evidence type="ECO:0000256" key="7">
    <source>
        <dbReference type="SAM" id="Coils"/>
    </source>
</evidence>
<dbReference type="eggNOG" id="COG2201">
    <property type="taxonomic scope" value="Bacteria"/>
</dbReference>
<dbReference type="Pfam" id="PF03705">
    <property type="entry name" value="CheR_N"/>
    <property type="match status" value="1"/>
</dbReference>
<dbReference type="InterPro" id="IPR003594">
    <property type="entry name" value="HATPase_dom"/>
</dbReference>
<dbReference type="EC" id="2.7.13.3" evidence="2"/>
<dbReference type="PROSITE" id="PS50123">
    <property type="entry name" value="CHER"/>
    <property type="match status" value="1"/>
</dbReference>
<dbReference type="PROSITE" id="PS50109">
    <property type="entry name" value="HIS_KIN"/>
    <property type="match status" value="1"/>
</dbReference>
<feature type="coiled-coil region" evidence="7">
    <location>
        <begin position="640"/>
        <end position="723"/>
    </location>
</feature>
<dbReference type="eggNOG" id="COG1352">
    <property type="taxonomic scope" value="Bacteria"/>
</dbReference>